<gene>
    <name evidence="2" type="primary">gb26379</name>
    <name evidence="2" type="ORF">PR202_gb26379</name>
</gene>
<reference evidence="2" key="2">
    <citation type="submission" date="2021-12" db="EMBL/GenBank/DDBJ databases">
        <title>Resequencing data analysis of finger millet.</title>
        <authorList>
            <person name="Hatakeyama M."/>
            <person name="Aluri S."/>
            <person name="Balachadran M.T."/>
            <person name="Sivarajan S.R."/>
            <person name="Poveda L."/>
            <person name="Shimizu-Inatsugi R."/>
            <person name="Schlapbach R."/>
            <person name="Sreeman S.M."/>
            <person name="Shimizu K.K."/>
        </authorList>
    </citation>
    <scope>NUCLEOTIDE SEQUENCE</scope>
</reference>
<evidence type="ECO:0000313" key="3">
    <source>
        <dbReference type="Proteomes" id="UP001054889"/>
    </source>
</evidence>
<reference evidence="2" key="1">
    <citation type="journal article" date="2018" name="DNA Res.">
        <title>Multiple hybrid de novo genome assembly of finger millet, an orphan allotetraploid crop.</title>
        <authorList>
            <person name="Hatakeyama M."/>
            <person name="Aluri S."/>
            <person name="Balachadran M.T."/>
            <person name="Sivarajan S.R."/>
            <person name="Patrignani A."/>
            <person name="Gruter S."/>
            <person name="Poveda L."/>
            <person name="Shimizu-Inatsugi R."/>
            <person name="Baeten J."/>
            <person name="Francoijs K.J."/>
            <person name="Nataraja K.N."/>
            <person name="Reddy Y.A.N."/>
            <person name="Phadnis S."/>
            <person name="Ravikumar R.L."/>
            <person name="Schlapbach R."/>
            <person name="Sreeman S.M."/>
            <person name="Shimizu K.K."/>
        </authorList>
    </citation>
    <scope>NUCLEOTIDE SEQUENCE</scope>
</reference>
<feature type="region of interest" description="Disordered" evidence="1">
    <location>
        <begin position="1"/>
        <end position="67"/>
    </location>
</feature>
<comment type="caution">
    <text evidence="2">The sequence shown here is derived from an EMBL/GenBank/DDBJ whole genome shotgun (WGS) entry which is preliminary data.</text>
</comment>
<dbReference type="AlphaFoldDB" id="A0AAV5FT49"/>
<keyword evidence="3" id="KW-1185">Reference proteome</keyword>
<organism evidence="2 3">
    <name type="scientific">Eleusine coracana subsp. coracana</name>
    <dbReference type="NCBI Taxonomy" id="191504"/>
    <lineage>
        <taxon>Eukaryota</taxon>
        <taxon>Viridiplantae</taxon>
        <taxon>Streptophyta</taxon>
        <taxon>Embryophyta</taxon>
        <taxon>Tracheophyta</taxon>
        <taxon>Spermatophyta</taxon>
        <taxon>Magnoliopsida</taxon>
        <taxon>Liliopsida</taxon>
        <taxon>Poales</taxon>
        <taxon>Poaceae</taxon>
        <taxon>PACMAD clade</taxon>
        <taxon>Chloridoideae</taxon>
        <taxon>Cynodonteae</taxon>
        <taxon>Eleusininae</taxon>
        <taxon>Eleusine</taxon>
    </lineage>
</organism>
<evidence type="ECO:0000313" key="2">
    <source>
        <dbReference type="EMBL" id="GJN37426.1"/>
    </source>
</evidence>
<feature type="compositionally biased region" description="Polar residues" evidence="1">
    <location>
        <begin position="1"/>
        <end position="19"/>
    </location>
</feature>
<proteinExistence type="predicted"/>
<feature type="compositionally biased region" description="Basic residues" evidence="1">
    <location>
        <begin position="20"/>
        <end position="29"/>
    </location>
</feature>
<dbReference type="Proteomes" id="UP001054889">
    <property type="component" value="Unassembled WGS sequence"/>
</dbReference>
<sequence>MDASSVQTEHHSGGTTSHPRSIKNRRRPLLGHLNVQVPAVGNASIFHPSPKSSSHADRPASPSLLRSPSAWIRASFGSSKHMHTPRPPKNFCYDARSYAQNFDEGGSEEDMLMYRCLSPRLPTSPRPASQSRPVDTSGRDGNGTESAA</sequence>
<dbReference type="EMBL" id="BQKI01000095">
    <property type="protein sequence ID" value="GJN37426.1"/>
    <property type="molecule type" value="Genomic_DNA"/>
</dbReference>
<accession>A0AAV5FT49</accession>
<name>A0AAV5FT49_ELECO</name>
<protein>
    <submittedName>
        <fullName evidence="2">Uncharacterized protein</fullName>
    </submittedName>
</protein>
<evidence type="ECO:0000256" key="1">
    <source>
        <dbReference type="SAM" id="MobiDB-lite"/>
    </source>
</evidence>
<feature type="region of interest" description="Disordered" evidence="1">
    <location>
        <begin position="116"/>
        <end position="148"/>
    </location>
</feature>